<dbReference type="STRING" id="644295.Metev_0276"/>
<evidence type="ECO:0000256" key="2">
    <source>
        <dbReference type="ARBA" id="ARBA00022723"/>
    </source>
</evidence>
<evidence type="ECO:0000256" key="1">
    <source>
        <dbReference type="ARBA" id="ARBA00022485"/>
    </source>
</evidence>
<keyword evidence="1" id="KW-0004">4Fe-4S</keyword>
<dbReference type="NCBIfam" id="NF040612">
    <property type="entry name" value="F420_dehyd_FpoI"/>
    <property type="match status" value="1"/>
</dbReference>
<dbReference type="GO" id="GO:0016020">
    <property type="term" value="C:membrane"/>
    <property type="evidence" value="ECO:0007669"/>
    <property type="project" value="InterPro"/>
</dbReference>
<keyword evidence="3" id="KW-0677">Repeat</keyword>
<evidence type="ECO:0000313" key="7">
    <source>
        <dbReference type="EMBL" id="ADI73204.1"/>
    </source>
</evidence>
<dbReference type="HOGENOM" id="CLU_067218_4_5_2"/>
<reference evidence="7 8" key="1">
    <citation type="submission" date="2010-06" db="EMBL/GenBank/DDBJ databases">
        <title>Complete sequence chromosome of Methanohalobium evestigatum Z-7303.</title>
        <authorList>
            <consortium name="US DOE Joint Genome Institute"/>
            <person name="Lucas S."/>
            <person name="Copeland A."/>
            <person name="Lapidus A."/>
            <person name="Cheng J.-F."/>
            <person name="Bruce D."/>
            <person name="Goodwin L."/>
            <person name="Pitluck S."/>
            <person name="Saunders E."/>
            <person name="Detter J.C."/>
            <person name="Han C."/>
            <person name="Tapia R."/>
            <person name="Land M."/>
            <person name="Hauser L."/>
            <person name="Kyrpides N."/>
            <person name="Mikhailova N."/>
            <person name="Sieprawska-Lupa M."/>
            <person name="Whitman W.B."/>
            <person name="Anderson I."/>
            <person name="Woyke T."/>
        </authorList>
    </citation>
    <scope>NUCLEOTIDE SEQUENCE [LARGE SCALE GENOMIC DNA]</scope>
    <source>
        <strain evidence="8">ATCC BAA-1072 / DSM 3721 / NBRC 107634 / OCM 161 / Z-7303</strain>
    </source>
</reference>
<dbReference type="EMBL" id="CP002069">
    <property type="protein sequence ID" value="ADI73204.1"/>
    <property type="molecule type" value="Genomic_DNA"/>
</dbReference>
<evidence type="ECO:0000256" key="5">
    <source>
        <dbReference type="ARBA" id="ARBA00023014"/>
    </source>
</evidence>
<dbReference type="GO" id="GO:0046872">
    <property type="term" value="F:metal ion binding"/>
    <property type="evidence" value="ECO:0007669"/>
    <property type="project" value="UniProtKB-KW"/>
</dbReference>
<dbReference type="PROSITE" id="PS00198">
    <property type="entry name" value="4FE4S_FER_1"/>
    <property type="match status" value="2"/>
</dbReference>
<evidence type="ECO:0000313" key="8">
    <source>
        <dbReference type="Proteomes" id="UP000000391"/>
    </source>
</evidence>
<dbReference type="InterPro" id="IPR053604">
    <property type="entry name" value="F420H2_dehydrogenase_I"/>
</dbReference>
<dbReference type="Proteomes" id="UP000000391">
    <property type="component" value="Chromosome"/>
</dbReference>
<gene>
    <name evidence="7" type="ordered locus">Metev_0276</name>
</gene>
<dbReference type="SUPFAM" id="SSF54862">
    <property type="entry name" value="4Fe-4S ferredoxins"/>
    <property type="match status" value="1"/>
</dbReference>
<sequence length="143" mass="16169">MVLENIVKAIKSIYQPPVTIMCPEEKSRGIPERFKGLQVLDKSKCIGCGICANTCPNNAIKIVRSRVSKTSDKQRWFPEIDIGHCMFCGLCIDQCPQDALSSSKIYTSGVVKWNHEDLLFTPDELAREVDIGEDEYNEEELEK</sequence>
<dbReference type="Gene3D" id="3.30.70.3270">
    <property type="match status" value="1"/>
</dbReference>
<evidence type="ECO:0000259" key="6">
    <source>
        <dbReference type="PROSITE" id="PS51379"/>
    </source>
</evidence>
<keyword evidence="5" id="KW-0411">Iron-sulfur</keyword>
<dbReference type="InterPro" id="IPR010226">
    <property type="entry name" value="NADH_quinone_OxRdtase_chainI"/>
</dbReference>
<dbReference type="GeneID" id="9345889"/>
<dbReference type="PANTHER" id="PTHR10849">
    <property type="entry name" value="NADH DEHYDROGENASE UBIQUINONE IRON-SULFUR PROTEIN 8, MITOCHONDRIAL"/>
    <property type="match status" value="1"/>
</dbReference>
<dbReference type="AlphaFoldDB" id="D7E6I2"/>
<proteinExistence type="predicted"/>
<dbReference type="RefSeq" id="WP_013193772.1">
    <property type="nucleotide sequence ID" value="NC_014253.1"/>
</dbReference>
<name>D7E6I2_METEZ</name>
<keyword evidence="8" id="KW-1185">Reference proteome</keyword>
<dbReference type="PROSITE" id="PS51379">
    <property type="entry name" value="4FE4S_FER_2"/>
    <property type="match status" value="2"/>
</dbReference>
<dbReference type="PANTHER" id="PTHR10849:SF35">
    <property type="entry name" value="FORMATE HYDROGENLYASE SUBUNIT 6-RELATED"/>
    <property type="match status" value="1"/>
</dbReference>
<dbReference type="GO" id="GO:0009060">
    <property type="term" value="P:aerobic respiration"/>
    <property type="evidence" value="ECO:0007669"/>
    <property type="project" value="TreeGrafter"/>
</dbReference>
<dbReference type="GO" id="GO:0051539">
    <property type="term" value="F:4 iron, 4 sulfur cluster binding"/>
    <property type="evidence" value="ECO:0007669"/>
    <property type="project" value="UniProtKB-KW"/>
</dbReference>
<dbReference type="InterPro" id="IPR017900">
    <property type="entry name" value="4Fe4S_Fe_S_CS"/>
</dbReference>
<dbReference type="InterPro" id="IPR017896">
    <property type="entry name" value="4Fe4S_Fe-S-bd"/>
</dbReference>
<feature type="domain" description="4Fe-4S ferredoxin-type" evidence="6">
    <location>
        <begin position="76"/>
        <end position="105"/>
    </location>
</feature>
<feature type="domain" description="4Fe-4S ferredoxin-type" evidence="6">
    <location>
        <begin position="36"/>
        <end position="65"/>
    </location>
</feature>
<dbReference type="GO" id="GO:0003954">
    <property type="term" value="F:NADH dehydrogenase activity"/>
    <property type="evidence" value="ECO:0007669"/>
    <property type="project" value="TreeGrafter"/>
</dbReference>
<dbReference type="Pfam" id="PF12838">
    <property type="entry name" value="Fer4_7"/>
    <property type="match status" value="1"/>
</dbReference>
<protein>
    <submittedName>
        <fullName evidence="7">4Fe-4S ferredoxin iron-sulfur binding domain protein</fullName>
    </submittedName>
</protein>
<keyword evidence="4" id="KW-0408">Iron</keyword>
<evidence type="ECO:0000256" key="3">
    <source>
        <dbReference type="ARBA" id="ARBA00022737"/>
    </source>
</evidence>
<dbReference type="OrthoDB" id="23478at2157"/>
<evidence type="ECO:0000256" key="4">
    <source>
        <dbReference type="ARBA" id="ARBA00023004"/>
    </source>
</evidence>
<keyword evidence="2" id="KW-0479">Metal-binding</keyword>
<organism evidence="7 8">
    <name type="scientific">Methanohalobium evestigatum (strain ATCC BAA-1072 / DSM 3721 / NBRC 107634 / OCM 161 / Z-7303)</name>
    <dbReference type="NCBI Taxonomy" id="644295"/>
    <lineage>
        <taxon>Archaea</taxon>
        <taxon>Methanobacteriati</taxon>
        <taxon>Methanobacteriota</taxon>
        <taxon>Stenosarchaea group</taxon>
        <taxon>Methanomicrobia</taxon>
        <taxon>Methanosarcinales</taxon>
        <taxon>Methanosarcinaceae</taxon>
        <taxon>Methanohalobium</taxon>
    </lineage>
</organism>
<dbReference type="KEGG" id="mev:Metev_0276"/>
<accession>D7E6I2</accession>